<keyword evidence="5" id="KW-1185">Reference proteome</keyword>
<evidence type="ECO:0000313" key="5">
    <source>
        <dbReference type="Proteomes" id="UP001629432"/>
    </source>
</evidence>
<dbReference type="SUPFAM" id="SSF51182">
    <property type="entry name" value="RmlC-like cupins"/>
    <property type="match status" value="1"/>
</dbReference>
<feature type="domain" description="Cupin type-2" evidence="3">
    <location>
        <begin position="89"/>
        <end position="157"/>
    </location>
</feature>
<keyword evidence="2" id="KW-0560">Oxidoreductase</keyword>
<dbReference type="Proteomes" id="UP001629432">
    <property type="component" value="Unassembled WGS sequence"/>
</dbReference>
<dbReference type="InterPro" id="IPR047183">
    <property type="entry name" value="GDO-like"/>
</dbReference>
<reference evidence="4 5" key="1">
    <citation type="journal article" date="2024" name="Chem. Sci.">
        <title>Discovery of megapolipeptins by genome mining of a Burkholderiales bacteria collection.</title>
        <authorList>
            <person name="Paulo B.S."/>
            <person name="Recchia M.J.J."/>
            <person name="Lee S."/>
            <person name="Fergusson C.H."/>
            <person name="Romanowski S.B."/>
            <person name="Hernandez A."/>
            <person name="Krull N."/>
            <person name="Liu D.Y."/>
            <person name="Cavanagh H."/>
            <person name="Bos A."/>
            <person name="Gray C.A."/>
            <person name="Murphy B.T."/>
            <person name="Linington R.G."/>
            <person name="Eustaquio A.S."/>
        </authorList>
    </citation>
    <scope>NUCLEOTIDE SEQUENCE [LARGE SCALE GENOMIC DNA]</scope>
    <source>
        <strain evidence="4 5">RL17-338-BIC-A</strain>
    </source>
</reference>
<dbReference type="Pfam" id="PF07883">
    <property type="entry name" value="Cupin_2"/>
    <property type="match status" value="1"/>
</dbReference>
<evidence type="ECO:0000256" key="1">
    <source>
        <dbReference type="ARBA" id="ARBA00022964"/>
    </source>
</evidence>
<evidence type="ECO:0000313" key="4">
    <source>
        <dbReference type="EMBL" id="MFM0641174.1"/>
    </source>
</evidence>
<organism evidence="4 5">
    <name type="scientific">Paraburkholderia metrosideri</name>
    <dbReference type="NCBI Taxonomy" id="580937"/>
    <lineage>
        <taxon>Bacteria</taxon>
        <taxon>Pseudomonadati</taxon>
        <taxon>Pseudomonadota</taxon>
        <taxon>Betaproteobacteria</taxon>
        <taxon>Burkholderiales</taxon>
        <taxon>Burkholderiaceae</taxon>
        <taxon>Paraburkholderia</taxon>
    </lineage>
</organism>
<dbReference type="Gene3D" id="2.60.120.10">
    <property type="entry name" value="Jelly Rolls"/>
    <property type="match status" value="2"/>
</dbReference>
<evidence type="ECO:0000256" key="2">
    <source>
        <dbReference type="ARBA" id="ARBA00023002"/>
    </source>
</evidence>
<sequence>MQSNRHKDYYHLLELQSLMPGWKRKNPNVWPHPKSKFKPAIWRFNEAKNALAESVKFLSPEDTERRNLLLVNPFEGNSYPTTSNLIAAYQMVAPGESAPAHRHSPSALRVVLSASRGAVTFVNGQRIDMNEGDVIFTPNWAWHSHANEGIEPAYWVDFLDVPFVQHVEAVFFERCADTRKSMQVPPDLDPNLQYRTLGELDRKRTDVAIQYDPMPTIGVGAIRMEESTKRCLPRSTASSIYTVLDGNASIVFEDDGSEFTLGKGDVFALPCWTLGTIFTSAGASLLRVCDEPLLRMTGLLREEQRV</sequence>
<accession>A0ABW9E247</accession>
<dbReference type="EMBL" id="JAQQCF010000036">
    <property type="protein sequence ID" value="MFM0641174.1"/>
    <property type="molecule type" value="Genomic_DNA"/>
</dbReference>
<comment type="caution">
    <text evidence="4">The sequence shown here is derived from an EMBL/GenBank/DDBJ whole genome shotgun (WGS) entry which is preliminary data.</text>
</comment>
<dbReference type="PANTHER" id="PTHR41517">
    <property type="entry name" value="1,2-DIOXYGENASE PROTEIN-RELATED"/>
    <property type="match status" value="1"/>
</dbReference>
<keyword evidence="1" id="KW-0223">Dioxygenase</keyword>
<evidence type="ECO:0000259" key="3">
    <source>
        <dbReference type="Pfam" id="PF07883"/>
    </source>
</evidence>
<dbReference type="PANTHER" id="PTHR41517:SF1">
    <property type="entry name" value="CUPIN"/>
    <property type="match status" value="1"/>
</dbReference>
<dbReference type="InterPro" id="IPR014710">
    <property type="entry name" value="RmlC-like_jellyroll"/>
</dbReference>
<dbReference type="InterPro" id="IPR011051">
    <property type="entry name" value="RmlC_Cupin_sf"/>
</dbReference>
<dbReference type="RefSeq" id="WP_408237794.1">
    <property type="nucleotide sequence ID" value="NZ_JAQQCF010000036.1"/>
</dbReference>
<dbReference type="CDD" id="cd02216">
    <property type="entry name" value="cupin_GDO-like_N"/>
    <property type="match status" value="1"/>
</dbReference>
<name>A0ABW9E247_9BURK</name>
<dbReference type="InterPro" id="IPR013096">
    <property type="entry name" value="Cupin_2"/>
</dbReference>
<gene>
    <name evidence="4" type="ORF">PQQ63_31205</name>
</gene>
<proteinExistence type="predicted"/>
<protein>
    <submittedName>
        <fullName evidence="4">Cupin domain-containing protein</fullName>
    </submittedName>
</protein>